<organism evidence="2 3">
    <name type="scientific">Stachybotrys chlorohalonatus (strain IBT 40285)</name>
    <dbReference type="NCBI Taxonomy" id="1283841"/>
    <lineage>
        <taxon>Eukaryota</taxon>
        <taxon>Fungi</taxon>
        <taxon>Dikarya</taxon>
        <taxon>Ascomycota</taxon>
        <taxon>Pezizomycotina</taxon>
        <taxon>Sordariomycetes</taxon>
        <taxon>Hypocreomycetidae</taxon>
        <taxon>Hypocreales</taxon>
        <taxon>Stachybotryaceae</taxon>
        <taxon>Stachybotrys</taxon>
    </lineage>
</organism>
<evidence type="ECO:0000313" key="2">
    <source>
        <dbReference type="EMBL" id="KFA69079.1"/>
    </source>
</evidence>
<reference evidence="2 3" key="1">
    <citation type="journal article" date="2014" name="BMC Genomics">
        <title>Comparative genome sequencing reveals chemotype-specific gene clusters in the toxigenic black mold Stachybotrys.</title>
        <authorList>
            <person name="Semeiks J."/>
            <person name="Borek D."/>
            <person name="Otwinowski Z."/>
            <person name="Grishin N.V."/>
        </authorList>
    </citation>
    <scope>NUCLEOTIDE SEQUENCE [LARGE SCALE GENOMIC DNA]</scope>
    <source>
        <strain evidence="2 3">IBT 40285</strain>
    </source>
</reference>
<sequence>MSALPRIAVGPGDDIFCGTDLQIEALVQNDYRQRRQPDPGTVVESKKPSDTIGQFFEQFPKQHRDFRIHDLPTSPLKLFQVFLPESLVENWARYTNNTPGPICLSPSRIASCCKSSAGRTGSRPGPKLSEFNALLTKSSSNTAG</sequence>
<dbReference type="HOGENOM" id="CLU_150203_0_0_1"/>
<feature type="region of interest" description="Disordered" evidence="1">
    <location>
        <begin position="116"/>
        <end position="144"/>
    </location>
</feature>
<evidence type="ECO:0000256" key="1">
    <source>
        <dbReference type="SAM" id="MobiDB-lite"/>
    </source>
</evidence>
<gene>
    <name evidence="2" type="ORF">S40285_10884</name>
</gene>
<keyword evidence="3" id="KW-1185">Reference proteome</keyword>
<dbReference type="AlphaFoldDB" id="A0A084QYP4"/>
<proteinExistence type="predicted"/>
<dbReference type="EMBL" id="KL659608">
    <property type="protein sequence ID" value="KFA69079.1"/>
    <property type="molecule type" value="Genomic_DNA"/>
</dbReference>
<accession>A0A084QYP4</accession>
<dbReference type="Proteomes" id="UP000028524">
    <property type="component" value="Unassembled WGS sequence"/>
</dbReference>
<dbReference type="InParanoid" id="A0A084QYP4"/>
<feature type="compositionally biased region" description="Polar residues" evidence="1">
    <location>
        <begin position="135"/>
        <end position="144"/>
    </location>
</feature>
<evidence type="ECO:0008006" key="4">
    <source>
        <dbReference type="Google" id="ProtNLM"/>
    </source>
</evidence>
<name>A0A084QYP4_STAC4</name>
<dbReference type="OrthoDB" id="5428673at2759"/>
<protein>
    <recommendedName>
        <fullName evidence="4">PiggyBac transposable element-derived protein domain-containing protein</fullName>
    </recommendedName>
</protein>
<evidence type="ECO:0000313" key="3">
    <source>
        <dbReference type="Proteomes" id="UP000028524"/>
    </source>
</evidence>